<dbReference type="AlphaFoldDB" id="A0ABF7QNN4"/>
<dbReference type="EMBL" id="CP001191">
    <property type="protein sequence ID" value="ACI55721.1"/>
    <property type="molecule type" value="Genomic_DNA"/>
</dbReference>
<dbReference type="Proteomes" id="UP000008330">
    <property type="component" value="Chromosome"/>
</dbReference>
<name>A0ABF7QNN4_RHILW</name>
<dbReference type="Gene3D" id="6.10.250.730">
    <property type="match status" value="1"/>
</dbReference>
<proteinExistence type="predicted"/>
<dbReference type="Pfam" id="PF06169">
    <property type="entry name" value="DUF982"/>
    <property type="match status" value="1"/>
</dbReference>
<evidence type="ECO:0000313" key="1">
    <source>
        <dbReference type="EMBL" id="ACI55721.1"/>
    </source>
</evidence>
<reference evidence="1 2" key="1">
    <citation type="journal article" date="2010" name="Stand. Genomic Sci.">
        <title>Complete genome sequence of Rhizobium leguminosarum bv trifolii strain WSM2304, an effective microsymbiont of the South American clover Trifolium polymorphum.</title>
        <authorList>
            <person name="Reeve W."/>
            <person name="O'Hara G."/>
            <person name="Chain P."/>
            <person name="Ardley J."/>
            <person name="Brau L."/>
            <person name="Nandesena K."/>
            <person name="Tiwari R."/>
            <person name="Malfatti S."/>
            <person name="Kiss H."/>
            <person name="Lapidus A."/>
            <person name="Copeland A."/>
            <person name="Nolan M."/>
            <person name="Land M."/>
            <person name="Ivanova N."/>
            <person name="Mavromatis K."/>
            <person name="Markowitz V."/>
            <person name="Kyrpides N."/>
            <person name="Melino V."/>
            <person name="Denton M."/>
            <person name="Yates R."/>
            <person name="Howieson J."/>
        </authorList>
    </citation>
    <scope>NUCLEOTIDE SEQUENCE [LARGE SCALE GENOMIC DNA]</scope>
    <source>
        <strain evidence="1 2">WSM2304</strain>
    </source>
</reference>
<protein>
    <recommendedName>
        <fullName evidence="3">DUF982 domain-containing protein</fullName>
    </recommendedName>
</protein>
<dbReference type="InterPro" id="IPR010385">
    <property type="entry name" value="DUF982"/>
</dbReference>
<evidence type="ECO:0000313" key="2">
    <source>
        <dbReference type="Proteomes" id="UP000008330"/>
    </source>
</evidence>
<dbReference type="KEGG" id="rlt:Rleg2_2447"/>
<accession>A0ABF7QNN4</accession>
<gene>
    <name evidence="1" type="ordered locus">Rleg2_2447</name>
</gene>
<evidence type="ECO:0008006" key="3">
    <source>
        <dbReference type="Google" id="ProtNLM"/>
    </source>
</evidence>
<dbReference type="RefSeq" id="WP_012558245.1">
    <property type="nucleotide sequence ID" value="NC_011369.1"/>
</dbReference>
<sequence length="87" mass="9688">MKWHTFDEFAPLMLVMSGPKKYKRVATLWDAANMLTACWPIDDGEEYFTAIRACRDALHGDVPAEDAREALIRAANEAGIPVISVAH</sequence>
<keyword evidence="2" id="KW-1185">Reference proteome</keyword>
<organism evidence="1 2">
    <name type="scientific">Rhizobium leguminosarum bv. trifolii (strain WSM2304)</name>
    <dbReference type="NCBI Taxonomy" id="395492"/>
    <lineage>
        <taxon>Bacteria</taxon>
        <taxon>Pseudomonadati</taxon>
        <taxon>Pseudomonadota</taxon>
        <taxon>Alphaproteobacteria</taxon>
        <taxon>Hyphomicrobiales</taxon>
        <taxon>Rhizobiaceae</taxon>
        <taxon>Rhizobium/Agrobacterium group</taxon>
        <taxon>Rhizobium</taxon>
    </lineage>
</organism>